<accession>A0ABQ1N1X3</accession>
<dbReference type="EMBL" id="BMIK01000033">
    <property type="protein sequence ID" value="GGC49367.1"/>
    <property type="molecule type" value="Genomic_DNA"/>
</dbReference>
<protein>
    <recommendedName>
        <fullName evidence="3">Ribosomal protein L7/L12 C-terminal domain-containing protein</fullName>
    </recommendedName>
</protein>
<evidence type="ECO:0000313" key="2">
    <source>
        <dbReference type="Proteomes" id="UP000597338"/>
    </source>
</evidence>
<organism evidence="1 2">
    <name type="scientific">Parapedobacter defluvii</name>
    <dbReference type="NCBI Taxonomy" id="2045106"/>
    <lineage>
        <taxon>Bacteria</taxon>
        <taxon>Pseudomonadati</taxon>
        <taxon>Bacteroidota</taxon>
        <taxon>Sphingobacteriia</taxon>
        <taxon>Sphingobacteriales</taxon>
        <taxon>Sphingobacteriaceae</taxon>
        <taxon>Parapedobacter</taxon>
    </lineage>
</organism>
<gene>
    <name evidence="1" type="ORF">GCM10011386_47070</name>
</gene>
<reference evidence="2" key="1">
    <citation type="journal article" date="2019" name="Int. J. Syst. Evol. Microbiol.">
        <title>The Global Catalogue of Microorganisms (GCM) 10K type strain sequencing project: providing services to taxonomists for standard genome sequencing and annotation.</title>
        <authorList>
            <consortium name="The Broad Institute Genomics Platform"/>
            <consortium name="The Broad Institute Genome Sequencing Center for Infectious Disease"/>
            <person name="Wu L."/>
            <person name="Ma J."/>
        </authorList>
    </citation>
    <scope>NUCLEOTIDE SEQUENCE [LARGE SCALE GENOMIC DNA]</scope>
    <source>
        <strain evidence="2">CGMCC 1.15342</strain>
    </source>
</reference>
<name>A0ABQ1N1X3_9SPHI</name>
<sequence length="98" mass="10935">MNEQENQNTDTRITALENEVKRLTMLVDRIYSYSHLGIRKPSLDNPEVLSGADPIAADVQLQQFIKEGNQIAAAKRYVELTGAGLLEAKNAVTKYMGR</sequence>
<dbReference type="RefSeq" id="WP_188753938.1">
    <property type="nucleotide sequence ID" value="NZ_BMIK01000033.1"/>
</dbReference>
<keyword evidence="2" id="KW-1185">Reference proteome</keyword>
<comment type="caution">
    <text evidence="1">The sequence shown here is derived from an EMBL/GenBank/DDBJ whole genome shotgun (WGS) entry which is preliminary data.</text>
</comment>
<evidence type="ECO:0000313" key="1">
    <source>
        <dbReference type="EMBL" id="GGC49367.1"/>
    </source>
</evidence>
<proteinExistence type="predicted"/>
<dbReference type="Proteomes" id="UP000597338">
    <property type="component" value="Unassembled WGS sequence"/>
</dbReference>
<evidence type="ECO:0008006" key="3">
    <source>
        <dbReference type="Google" id="ProtNLM"/>
    </source>
</evidence>